<dbReference type="PANTHER" id="PTHR12363:SF33">
    <property type="entry name" value="IMPORTIN-13"/>
    <property type="match status" value="1"/>
</dbReference>
<name>A0A9P0VZ65_9ASCO</name>
<dbReference type="PANTHER" id="PTHR12363">
    <property type="entry name" value="TRANSPORTIN 3 AND IMPORTIN 13"/>
    <property type="match status" value="1"/>
</dbReference>
<accession>A0A9P0VZ65</accession>
<dbReference type="Proteomes" id="UP000837801">
    <property type="component" value="Unassembled WGS sequence"/>
</dbReference>
<organism evidence="5 6">
    <name type="scientific">[Candida] railenensis</name>
    <dbReference type="NCBI Taxonomy" id="45579"/>
    <lineage>
        <taxon>Eukaryota</taxon>
        <taxon>Fungi</taxon>
        <taxon>Dikarya</taxon>
        <taxon>Ascomycota</taxon>
        <taxon>Saccharomycotina</taxon>
        <taxon>Pichiomycetes</taxon>
        <taxon>Debaryomycetaceae</taxon>
        <taxon>Kurtzmaniella</taxon>
    </lineage>
</organism>
<dbReference type="Gene3D" id="1.25.10.10">
    <property type="entry name" value="Leucine-rich Repeat Variant"/>
    <property type="match status" value="1"/>
</dbReference>
<evidence type="ECO:0000256" key="2">
    <source>
        <dbReference type="ARBA" id="ARBA00007991"/>
    </source>
</evidence>
<comment type="caution">
    <text evidence="5">The sequence shown here is derived from an EMBL/GenBank/DDBJ whole genome shotgun (WGS) entry which is preliminary data.</text>
</comment>
<dbReference type="GO" id="GO:0006606">
    <property type="term" value="P:protein import into nucleus"/>
    <property type="evidence" value="ECO:0007669"/>
    <property type="project" value="TreeGrafter"/>
</dbReference>
<dbReference type="GO" id="GO:0005634">
    <property type="term" value="C:nucleus"/>
    <property type="evidence" value="ECO:0007669"/>
    <property type="project" value="UniProtKB-SubCell"/>
</dbReference>
<evidence type="ECO:0000256" key="1">
    <source>
        <dbReference type="ARBA" id="ARBA00004123"/>
    </source>
</evidence>
<proteinExistence type="inferred from homology"/>
<dbReference type="AlphaFoldDB" id="A0A9P0VZ65"/>
<evidence type="ECO:0000256" key="4">
    <source>
        <dbReference type="ARBA" id="ARBA00023242"/>
    </source>
</evidence>
<evidence type="ECO:0000256" key="3">
    <source>
        <dbReference type="ARBA" id="ARBA00022448"/>
    </source>
</evidence>
<evidence type="ECO:0000313" key="6">
    <source>
        <dbReference type="Proteomes" id="UP000837801"/>
    </source>
</evidence>
<dbReference type="SUPFAM" id="SSF48371">
    <property type="entry name" value="ARM repeat"/>
    <property type="match status" value="1"/>
</dbReference>
<gene>
    <name evidence="5" type="ORF">CLIB1423_17S01838</name>
</gene>
<evidence type="ECO:0000313" key="5">
    <source>
        <dbReference type="EMBL" id="CAH2354557.1"/>
    </source>
</evidence>
<dbReference type="InterPro" id="IPR011989">
    <property type="entry name" value="ARM-like"/>
</dbReference>
<sequence>MSSWDIEAVVQSIETLYSTNDPEKVKSIQHSLQDLQKSSDGLKLAEILINTESSSNCQFFGALTYTVVLNSSDQLTNEDVDQFVEVQGDHILRLAHNLSPNLFIIRKLLSNVSLAFIKYSNHFDSPMKWLLRIITGAVDEVAGDSAEQVELLNTLSREYLSILIYFSSIIVEDICKLECPNRIHELVVSGQTFGITESIFRLLGGNIPNGLEVIGLDCINSWVTYTSLAEDTSIVRYPNFEVEGTNTTHSVILSFLFKHFNVNLDSDIINKAILVATEIIEINPRLLNHESRDYLKLRMFGQDEFGSMYIRNLIDEGFQEELLTLVSLFIAILRNDILHLAKTVDTDETRHILSMLVELTNVPGIPVEDEQISDLTLEFWEELANVFIDDEETFDVLFSNRSKEEKQSFISTRNSIFEEICYIYWNKIHIPSDPGIFNSIRSEFLHYRSNVSDFFIVIYSLLKEPFYEKLTDNICTEIANRNLIDLESSLFLLYKVTDDISYLESQSSVLLKYIQRIFNSGLLSLISNSSYNNYHLYSTAINFLSSVQFFFKHETGTGSLSEVFDLLFRVLLHDSKGSLSLHCSKTILKICQECREKLVDFLPNLEQLLVEMLRNKDLDNMIRQRMVNSYTSIGRCVRYEKQFGEIVKNELVEINDRVKYTLPISLSSVEDDMFDYLLSLLSCIVEMGKASQIPNEVDEFFTPEQQQFTTSYWREDPLQVQSLIFSIIKQFSFSSEKFDSLVTEKCCLILKSGLGESIPGPFVFPLPTILEYVVMKVENCIEPNSPSSPSSIPFLYSLIESIVLTSSSSQELSSELMTSLLLSIFDSHFQFLQSDPDLIQCCISLFATILEKKPSLIVHNPNFSNSIIPFALDGLLAKELFVLKVTSKFWLTLLTLKKGNMQDQTTVKNLMVESPVGQVFVYSLIKSFINSTRSNLDCYYQVFRNLISKYPTQFKTWTTTSFEKLQLEKEGRTIEKATSDKFISKLVVSRGMRSANDVLKSFWLESNGLIEFNSRSY</sequence>
<dbReference type="EMBL" id="CAKXYY010000017">
    <property type="protein sequence ID" value="CAH2354557.1"/>
    <property type="molecule type" value="Genomic_DNA"/>
</dbReference>
<comment type="similarity">
    <text evidence="2">Belongs to the importin beta family.</text>
</comment>
<reference evidence="5" key="1">
    <citation type="submission" date="2022-03" db="EMBL/GenBank/DDBJ databases">
        <authorList>
            <person name="Legras J.-L."/>
            <person name="Devillers H."/>
            <person name="Grondin C."/>
        </authorList>
    </citation>
    <scope>NUCLEOTIDE SEQUENCE</scope>
    <source>
        <strain evidence="5">CLIB 1423</strain>
    </source>
</reference>
<dbReference type="OrthoDB" id="2016913at2759"/>
<keyword evidence="4" id="KW-0539">Nucleus</keyword>
<dbReference type="GO" id="GO:0005737">
    <property type="term" value="C:cytoplasm"/>
    <property type="evidence" value="ECO:0007669"/>
    <property type="project" value="TreeGrafter"/>
</dbReference>
<keyword evidence="6" id="KW-1185">Reference proteome</keyword>
<keyword evidence="3" id="KW-0813">Transport</keyword>
<protein>
    <submittedName>
        <fullName evidence="5">Importin beta-like protein Kap122p</fullName>
    </submittedName>
</protein>
<dbReference type="InterPro" id="IPR016024">
    <property type="entry name" value="ARM-type_fold"/>
</dbReference>
<comment type="subcellular location">
    <subcellularLocation>
        <location evidence="1">Nucleus</location>
    </subcellularLocation>
</comment>
<dbReference type="InterPro" id="IPR051345">
    <property type="entry name" value="Importin_beta-like_NTR"/>
</dbReference>